<feature type="transmembrane region" description="Helical" evidence="1">
    <location>
        <begin position="117"/>
        <end position="134"/>
    </location>
</feature>
<dbReference type="InterPro" id="IPR004891">
    <property type="entry name" value="Mercury-R_MerC"/>
</dbReference>
<comment type="caution">
    <text evidence="2">The sequence shown here is derived from an EMBL/GenBank/DDBJ whole genome shotgun (WGS) entry which is preliminary data.</text>
</comment>
<organism evidence="2 3">
    <name type="scientific">Arenimonas oryziterrae DSM 21050 = YC6267</name>
    <dbReference type="NCBI Taxonomy" id="1121015"/>
    <lineage>
        <taxon>Bacteria</taxon>
        <taxon>Pseudomonadati</taxon>
        <taxon>Pseudomonadota</taxon>
        <taxon>Gammaproteobacteria</taxon>
        <taxon>Lysobacterales</taxon>
        <taxon>Lysobacteraceae</taxon>
        <taxon>Arenimonas</taxon>
    </lineage>
</organism>
<keyword evidence="3" id="KW-1185">Reference proteome</keyword>
<evidence type="ECO:0000313" key="2">
    <source>
        <dbReference type="EMBL" id="KFN44890.1"/>
    </source>
</evidence>
<dbReference type="GO" id="GO:0015097">
    <property type="term" value="F:mercury ion transmembrane transporter activity"/>
    <property type="evidence" value="ECO:0007669"/>
    <property type="project" value="InterPro"/>
</dbReference>
<keyword evidence="1" id="KW-1133">Transmembrane helix</keyword>
<feature type="transmembrane region" description="Helical" evidence="1">
    <location>
        <begin position="91"/>
        <end position="111"/>
    </location>
</feature>
<dbReference type="PATRIC" id="fig|1121015.4.peg.474"/>
<dbReference type="STRING" id="1121015.GCA_000420545_01425"/>
<dbReference type="GO" id="GO:0016020">
    <property type="term" value="C:membrane"/>
    <property type="evidence" value="ECO:0007669"/>
    <property type="project" value="InterPro"/>
</dbReference>
<evidence type="ECO:0008006" key="4">
    <source>
        <dbReference type="Google" id="ProtNLM"/>
    </source>
</evidence>
<dbReference type="RefSeq" id="WP_081644599.1">
    <property type="nucleotide sequence ID" value="NZ_ATVD01000002.1"/>
</dbReference>
<dbReference type="eggNOG" id="ENOG5032XTN">
    <property type="taxonomic scope" value="Bacteria"/>
</dbReference>
<dbReference type="Pfam" id="PF03203">
    <property type="entry name" value="MerC"/>
    <property type="match status" value="1"/>
</dbReference>
<dbReference type="Proteomes" id="UP000029385">
    <property type="component" value="Unassembled WGS sequence"/>
</dbReference>
<name>A0A091BKR0_9GAMM</name>
<sequence length="152" mass="16037">MQSAPPKLLSVPPPRARSRWATWADSVGSAGAVVCAVHCAVLPFAIALLPALGLGWLASSGIELGYVAFATALAVASLWQGYRRHRVYRALAFLVPGLAAVWAGILVPALHEDVVRHAVVMTFGGTLIAVAHLINLRLTHGHVHDAGCAHHH</sequence>
<protein>
    <recommendedName>
        <fullName evidence="4">MerC mercury resistance protein</fullName>
    </recommendedName>
</protein>
<gene>
    <name evidence="2" type="ORF">N789_02405</name>
</gene>
<evidence type="ECO:0000313" key="3">
    <source>
        <dbReference type="Proteomes" id="UP000029385"/>
    </source>
</evidence>
<dbReference type="AlphaFoldDB" id="A0A091BKR0"/>
<reference evidence="2 3" key="1">
    <citation type="submission" date="2013-09" db="EMBL/GenBank/DDBJ databases">
        <title>Genome sequencing of Arenimonas oryziterrae.</title>
        <authorList>
            <person name="Chen F."/>
            <person name="Wang G."/>
        </authorList>
    </citation>
    <scope>NUCLEOTIDE SEQUENCE [LARGE SCALE GENOMIC DNA]</scope>
    <source>
        <strain evidence="2 3">YC6267</strain>
    </source>
</reference>
<evidence type="ECO:0000256" key="1">
    <source>
        <dbReference type="SAM" id="Phobius"/>
    </source>
</evidence>
<keyword evidence="1" id="KW-0472">Membrane</keyword>
<proteinExistence type="predicted"/>
<accession>A0A091BKR0</accession>
<feature type="transmembrane region" description="Helical" evidence="1">
    <location>
        <begin position="54"/>
        <end position="79"/>
    </location>
</feature>
<dbReference type="EMBL" id="AVCI01000001">
    <property type="protein sequence ID" value="KFN44890.1"/>
    <property type="molecule type" value="Genomic_DNA"/>
</dbReference>
<feature type="transmembrane region" description="Helical" evidence="1">
    <location>
        <begin position="20"/>
        <end position="48"/>
    </location>
</feature>
<dbReference type="OrthoDB" id="5966279at2"/>
<keyword evidence="1" id="KW-0812">Transmembrane</keyword>